<gene>
    <name evidence="1" type="ORF">BGZ70_007974</name>
</gene>
<organism evidence="1 2">
    <name type="scientific">Mortierella alpina</name>
    <name type="common">Oleaginous fungus</name>
    <name type="synonym">Mortierella renispora</name>
    <dbReference type="NCBI Taxonomy" id="64518"/>
    <lineage>
        <taxon>Eukaryota</taxon>
        <taxon>Fungi</taxon>
        <taxon>Fungi incertae sedis</taxon>
        <taxon>Mucoromycota</taxon>
        <taxon>Mortierellomycotina</taxon>
        <taxon>Mortierellomycetes</taxon>
        <taxon>Mortierellales</taxon>
        <taxon>Mortierellaceae</taxon>
        <taxon>Mortierella</taxon>
    </lineage>
</organism>
<evidence type="ECO:0000313" key="1">
    <source>
        <dbReference type="EMBL" id="KAF9962687.1"/>
    </source>
</evidence>
<reference evidence="1" key="1">
    <citation type="journal article" date="2020" name="Fungal Divers.">
        <title>Resolving the Mortierellaceae phylogeny through synthesis of multi-gene phylogenetics and phylogenomics.</title>
        <authorList>
            <person name="Vandepol N."/>
            <person name="Liber J."/>
            <person name="Desiro A."/>
            <person name="Na H."/>
            <person name="Kennedy M."/>
            <person name="Barry K."/>
            <person name="Grigoriev I.V."/>
            <person name="Miller A.N."/>
            <person name="O'Donnell K."/>
            <person name="Stajich J.E."/>
            <person name="Bonito G."/>
        </authorList>
    </citation>
    <scope>NUCLEOTIDE SEQUENCE</scope>
    <source>
        <strain evidence="1">CK1249</strain>
    </source>
</reference>
<dbReference type="AlphaFoldDB" id="A0A9P6M254"/>
<comment type="caution">
    <text evidence="1">The sequence shown here is derived from an EMBL/GenBank/DDBJ whole genome shotgun (WGS) entry which is preliminary data.</text>
</comment>
<dbReference type="EMBL" id="JAAAHY010000539">
    <property type="protein sequence ID" value="KAF9962687.1"/>
    <property type="molecule type" value="Genomic_DNA"/>
</dbReference>
<protein>
    <submittedName>
        <fullName evidence="1">Uncharacterized protein</fullName>
    </submittedName>
</protein>
<evidence type="ECO:0000313" key="2">
    <source>
        <dbReference type="Proteomes" id="UP000738359"/>
    </source>
</evidence>
<keyword evidence="2" id="KW-1185">Reference proteome</keyword>
<name>A0A9P6M254_MORAP</name>
<dbReference type="OrthoDB" id="2441166at2759"/>
<sequence length="182" mass="19745">MAAASAVVYAANDAWFTPYGGLGTDYTYSQFKRKATTFPSFKNGASGSKSLTFRGLHELRQEVADIYDEIITAGQGPRVAAVLADVVGNHLKENSSKNWAFTTVAIRQLESSVQLELVELAVKAGSSFENVDHWDSDHDATLTVSHYKVDAAALQKDAEAYARTVPKTTIANFIHASGQRQS</sequence>
<accession>A0A9P6M254</accession>
<dbReference type="Proteomes" id="UP000738359">
    <property type="component" value="Unassembled WGS sequence"/>
</dbReference>
<proteinExistence type="predicted"/>
<dbReference type="PROSITE" id="PS50007">
    <property type="entry name" value="PIPLC_X_DOMAIN"/>
    <property type="match status" value="1"/>
</dbReference>